<name>A0A8J2RU52_9CRUS</name>
<dbReference type="Gene3D" id="2.40.128.20">
    <property type="match status" value="1"/>
</dbReference>
<dbReference type="InterPro" id="IPR003057">
    <property type="entry name" value="Invtbrt_color"/>
</dbReference>
<evidence type="ECO:0000313" key="6">
    <source>
        <dbReference type="Proteomes" id="UP000789390"/>
    </source>
</evidence>
<feature type="domain" description="Lipocalin/cytosolic fatty-acid binding" evidence="4">
    <location>
        <begin position="42"/>
        <end position="188"/>
    </location>
</feature>
<dbReference type="PRINTS" id="PR01273">
    <property type="entry name" value="INVTBRTCOLOR"/>
</dbReference>
<protein>
    <recommendedName>
        <fullName evidence="4">Lipocalin/cytosolic fatty-acid binding domain-containing protein</fullName>
    </recommendedName>
</protein>
<dbReference type="GO" id="GO:0031409">
    <property type="term" value="F:pigment binding"/>
    <property type="evidence" value="ECO:0007669"/>
    <property type="project" value="InterPro"/>
</dbReference>
<gene>
    <name evidence="5" type="ORF">DGAL_LOCUS5599</name>
</gene>
<keyword evidence="6" id="KW-1185">Reference proteome</keyword>
<evidence type="ECO:0000256" key="3">
    <source>
        <dbReference type="PIRNR" id="PIRNR036893"/>
    </source>
</evidence>
<comment type="similarity">
    <text evidence="1 3">Belongs to the calycin superfamily. Lipocalin family.</text>
</comment>
<dbReference type="OrthoDB" id="565904at2759"/>
<reference evidence="5" key="1">
    <citation type="submission" date="2021-11" db="EMBL/GenBank/DDBJ databases">
        <authorList>
            <person name="Schell T."/>
        </authorList>
    </citation>
    <scope>NUCLEOTIDE SEQUENCE</scope>
    <source>
        <strain evidence="5">M5</strain>
    </source>
</reference>
<dbReference type="GO" id="GO:0005737">
    <property type="term" value="C:cytoplasm"/>
    <property type="evidence" value="ECO:0007669"/>
    <property type="project" value="TreeGrafter"/>
</dbReference>
<dbReference type="AlphaFoldDB" id="A0A8J2RU52"/>
<evidence type="ECO:0000313" key="5">
    <source>
        <dbReference type="EMBL" id="CAH0103065.1"/>
    </source>
</evidence>
<dbReference type="GO" id="GO:0006629">
    <property type="term" value="P:lipid metabolic process"/>
    <property type="evidence" value="ECO:0007669"/>
    <property type="project" value="TreeGrafter"/>
</dbReference>
<keyword evidence="2" id="KW-1015">Disulfide bond</keyword>
<accession>A0A8J2RU52</accession>
<keyword evidence="3" id="KW-0732">Signal</keyword>
<dbReference type="InterPro" id="IPR000566">
    <property type="entry name" value="Lipocln_cytosolic_FA-bd_dom"/>
</dbReference>
<comment type="caution">
    <text evidence="5">The sequence shown here is derived from an EMBL/GenBank/DDBJ whole genome shotgun (WGS) entry which is preliminary data.</text>
</comment>
<dbReference type="SUPFAM" id="SSF50814">
    <property type="entry name" value="Lipocalins"/>
    <property type="match status" value="1"/>
</dbReference>
<feature type="chain" id="PRO_5035350814" description="Lipocalin/cytosolic fatty-acid binding domain-containing protein" evidence="3">
    <location>
        <begin position="20"/>
        <end position="194"/>
    </location>
</feature>
<evidence type="ECO:0000259" key="4">
    <source>
        <dbReference type="Pfam" id="PF00061"/>
    </source>
</evidence>
<dbReference type="PIRSF" id="PIRSF036893">
    <property type="entry name" value="Lipocalin_ApoD"/>
    <property type="match status" value="1"/>
</dbReference>
<dbReference type="EMBL" id="CAKKLH010000101">
    <property type="protein sequence ID" value="CAH0103065.1"/>
    <property type="molecule type" value="Genomic_DNA"/>
</dbReference>
<dbReference type="Proteomes" id="UP000789390">
    <property type="component" value="Unassembled WGS sequence"/>
</dbReference>
<evidence type="ECO:0000256" key="1">
    <source>
        <dbReference type="ARBA" id="ARBA00006889"/>
    </source>
</evidence>
<feature type="signal peptide" evidence="3">
    <location>
        <begin position="1"/>
        <end position="19"/>
    </location>
</feature>
<organism evidence="5 6">
    <name type="scientific">Daphnia galeata</name>
    <dbReference type="NCBI Taxonomy" id="27404"/>
    <lineage>
        <taxon>Eukaryota</taxon>
        <taxon>Metazoa</taxon>
        <taxon>Ecdysozoa</taxon>
        <taxon>Arthropoda</taxon>
        <taxon>Crustacea</taxon>
        <taxon>Branchiopoda</taxon>
        <taxon>Diplostraca</taxon>
        <taxon>Cladocera</taxon>
        <taxon>Anomopoda</taxon>
        <taxon>Daphniidae</taxon>
        <taxon>Daphnia</taxon>
    </lineage>
</organism>
<dbReference type="InterPro" id="IPR012674">
    <property type="entry name" value="Calycin"/>
</dbReference>
<dbReference type="Pfam" id="PF00061">
    <property type="entry name" value="Lipocalin"/>
    <property type="match status" value="1"/>
</dbReference>
<dbReference type="PANTHER" id="PTHR10612">
    <property type="entry name" value="APOLIPOPROTEIN D"/>
    <property type="match status" value="1"/>
</dbReference>
<dbReference type="GO" id="GO:0000302">
    <property type="term" value="P:response to reactive oxygen species"/>
    <property type="evidence" value="ECO:0007669"/>
    <property type="project" value="TreeGrafter"/>
</dbReference>
<proteinExistence type="inferred from homology"/>
<sequence>MRSTITLALFTMLIGLVNCQTLNIGRCPTVEVKKDFDLMKYAGTWYENTKNRRYWFIMDSGLKCASETYTVEGNDTVILQYKGQRIIPIASRFVSVKGVGKLQSPGKFSFTFEDSTFSPQDVPYWVLDTDYTNYAVVWSCSVRARVNAQITWILTREIKPDPSVLRTAMDVLSRNGLGRTSMIPTSHTSCKEAP</sequence>
<dbReference type="InterPro" id="IPR022271">
    <property type="entry name" value="Lipocalin_ApoD"/>
</dbReference>
<dbReference type="PANTHER" id="PTHR10612:SF34">
    <property type="entry name" value="APOLIPOPROTEIN D"/>
    <property type="match status" value="1"/>
</dbReference>
<evidence type="ECO:0000256" key="2">
    <source>
        <dbReference type="ARBA" id="ARBA00023157"/>
    </source>
</evidence>